<accession>A0A4C1XVX2</accession>
<organism evidence="2 3">
    <name type="scientific">Eumeta variegata</name>
    <name type="common">Bagworm moth</name>
    <name type="synonym">Eumeta japonica</name>
    <dbReference type="NCBI Taxonomy" id="151549"/>
    <lineage>
        <taxon>Eukaryota</taxon>
        <taxon>Metazoa</taxon>
        <taxon>Ecdysozoa</taxon>
        <taxon>Arthropoda</taxon>
        <taxon>Hexapoda</taxon>
        <taxon>Insecta</taxon>
        <taxon>Pterygota</taxon>
        <taxon>Neoptera</taxon>
        <taxon>Endopterygota</taxon>
        <taxon>Lepidoptera</taxon>
        <taxon>Glossata</taxon>
        <taxon>Ditrysia</taxon>
        <taxon>Tineoidea</taxon>
        <taxon>Psychidae</taxon>
        <taxon>Oiketicinae</taxon>
        <taxon>Eumeta</taxon>
    </lineage>
</organism>
<sequence length="82" mass="8956">MDEVTTLPTNAQKETAPFSSKRKPSRSAPARARRFASAESPRADSGARLAPRAGPILKRLRLLCPLPGAIVEAESRRRPAHR</sequence>
<comment type="caution">
    <text evidence="2">The sequence shown here is derived from an EMBL/GenBank/DDBJ whole genome shotgun (WGS) entry which is preliminary data.</text>
</comment>
<evidence type="ECO:0000313" key="2">
    <source>
        <dbReference type="EMBL" id="GBP67270.1"/>
    </source>
</evidence>
<protein>
    <submittedName>
        <fullName evidence="2">Uncharacterized protein</fullName>
    </submittedName>
</protein>
<proteinExistence type="predicted"/>
<evidence type="ECO:0000313" key="3">
    <source>
        <dbReference type="Proteomes" id="UP000299102"/>
    </source>
</evidence>
<reference evidence="2 3" key="1">
    <citation type="journal article" date="2019" name="Commun. Biol.">
        <title>The bagworm genome reveals a unique fibroin gene that provides high tensile strength.</title>
        <authorList>
            <person name="Kono N."/>
            <person name="Nakamura H."/>
            <person name="Ohtoshi R."/>
            <person name="Tomita M."/>
            <person name="Numata K."/>
            <person name="Arakawa K."/>
        </authorList>
    </citation>
    <scope>NUCLEOTIDE SEQUENCE [LARGE SCALE GENOMIC DNA]</scope>
</reference>
<keyword evidence="3" id="KW-1185">Reference proteome</keyword>
<evidence type="ECO:0000256" key="1">
    <source>
        <dbReference type="SAM" id="MobiDB-lite"/>
    </source>
</evidence>
<feature type="compositionally biased region" description="Polar residues" evidence="1">
    <location>
        <begin position="1"/>
        <end position="13"/>
    </location>
</feature>
<name>A0A4C1XVX2_EUMVA</name>
<feature type="compositionally biased region" description="Low complexity" evidence="1">
    <location>
        <begin position="26"/>
        <end position="40"/>
    </location>
</feature>
<dbReference type="AlphaFoldDB" id="A0A4C1XVX2"/>
<gene>
    <name evidence="2" type="ORF">EVAR_43781_1</name>
</gene>
<dbReference type="EMBL" id="BGZK01000979">
    <property type="protein sequence ID" value="GBP67270.1"/>
    <property type="molecule type" value="Genomic_DNA"/>
</dbReference>
<dbReference type="Proteomes" id="UP000299102">
    <property type="component" value="Unassembled WGS sequence"/>
</dbReference>
<feature type="region of interest" description="Disordered" evidence="1">
    <location>
        <begin position="1"/>
        <end position="54"/>
    </location>
</feature>